<name>A0A852WTD4_9MICO</name>
<accession>A0A852WTD4</accession>
<dbReference type="RefSeq" id="WP_337795388.1">
    <property type="nucleotide sequence ID" value="NZ_JACCAB010000001.1"/>
</dbReference>
<dbReference type="Pfam" id="PF07969">
    <property type="entry name" value="Amidohydro_3"/>
    <property type="match status" value="1"/>
</dbReference>
<dbReference type="SUPFAM" id="SSF51556">
    <property type="entry name" value="Metallo-dependent hydrolases"/>
    <property type="match status" value="1"/>
</dbReference>
<dbReference type="EMBL" id="JACCAB010000001">
    <property type="protein sequence ID" value="NYG08516.1"/>
    <property type="molecule type" value="Genomic_DNA"/>
</dbReference>
<dbReference type="Gene3D" id="3.20.20.140">
    <property type="entry name" value="Metal-dependent hydrolases"/>
    <property type="match status" value="1"/>
</dbReference>
<proteinExistence type="predicted"/>
<dbReference type="InterPro" id="IPR032466">
    <property type="entry name" value="Metal_Hydrolase"/>
</dbReference>
<dbReference type="InterPro" id="IPR011059">
    <property type="entry name" value="Metal-dep_hydrolase_composite"/>
</dbReference>
<keyword evidence="4" id="KW-1185">Reference proteome</keyword>
<dbReference type="PANTHER" id="PTHR22642">
    <property type="entry name" value="IMIDAZOLONEPROPIONASE"/>
    <property type="match status" value="1"/>
</dbReference>
<feature type="region of interest" description="Disordered" evidence="1">
    <location>
        <begin position="503"/>
        <end position="523"/>
    </location>
</feature>
<dbReference type="GO" id="GO:0016810">
    <property type="term" value="F:hydrolase activity, acting on carbon-nitrogen (but not peptide) bonds"/>
    <property type="evidence" value="ECO:0007669"/>
    <property type="project" value="InterPro"/>
</dbReference>
<dbReference type="PANTHER" id="PTHR22642:SF2">
    <property type="entry name" value="PROTEIN LONG AFTER FAR-RED 3"/>
    <property type="match status" value="1"/>
</dbReference>
<evidence type="ECO:0000313" key="3">
    <source>
        <dbReference type="EMBL" id="NYG08516.1"/>
    </source>
</evidence>
<organism evidence="3 4">
    <name type="scientific">Pedococcus badiiscoriae</name>
    <dbReference type="NCBI Taxonomy" id="642776"/>
    <lineage>
        <taxon>Bacteria</taxon>
        <taxon>Bacillati</taxon>
        <taxon>Actinomycetota</taxon>
        <taxon>Actinomycetes</taxon>
        <taxon>Micrococcales</taxon>
        <taxon>Intrasporangiaceae</taxon>
        <taxon>Pedococcus</taxon>
    </lineage>
</organism>
<dbReference type="Gene3D" id="2.30.40.10">
    <property type="entry name" value="Urease, subunit C, domain 1"/>
    <property type="match status" value="1"/>
</dbReference>
<feature type="domain" description="Amidohydrolase 3" evidence="2">
    <location>
        <begin position="48"/>
        <end position="540"/>
    </location>
</feature>
<reference evidence="3 4" key="1">
    <citation type="submission" date="2020-07" db="EMBL/GenBank/DDBJ databases">
        <title>Sequencing the genomes of 1000 actinobacteria strains.</title>
        <authorList>
            <person name="Klenk H.-P."/>
        </authorList>
    </citation>
    <scope>NUCLEOTIDE SEQUENCE [LARGE SCALE GENOMIC DNA]</scope>
    <source>
        <strain evidence="3 4">DSM 23987</strain>
    </source>
</reference>
<dbReference type="AlphaFoldDB" id="A0A852WTD4"/>
<evidence type="ECO:0000256" key="1">
    <source>
        <dbReference type="SAM" id="MobiDB-lite"/>
    </source>
</evidence>
<dbReference type="Gene3D" id="3.10.310.70">
    <property type="match status" value="1"/>
</dbReference>
<protein>
    <recommendedName>
        <fullName evidence="2">Amidohydrolase 3 domain-containing protein</fullName>
    </recommendedName>
</protein>
<evidence type="ECO:0000259" key="2">
    <source>
        <dbReference type="Pfam" id="PF07969"/>
    </source>
</evidence>
<comment type="caution">
    <text evidence="3">The sequence shown here is derived from an EMBL/GenBank/DDBJ whole genome shotgun (WGS) entry which is preliminary data.</text>
</comment>
<evidence type="ECO:0000313" key="4">
    <source>
        <dbReference type="Proteomes" id="UP000573599"/>
    </source>
</evidence>
<dbReference type="InterPro" id="IPR013108">
    <property type="entry name" value="Amidohydro_3"/>
</dbReference>
<dbReference type="SUPFAM" id="SSF51338">
    <property type="entry name" value="Composite domain of metallo-dependent hydrolases"/>
    <property type="match status" value="1"/>
</dbReference>
<sequence length="547" mass="56913">MSTLYRGGFVYTPIDPFANAMVVDDATGTIAWIGGDDAATVHVDAVDEVVELDGALVAPAFVDAHAHTSQTGAGLRGVDLGTTLSVVQALSRIEDAARANQGRPVYAPNWDQATWAERRPHTGAELDRATYGGVVYSPRVDGHSAVISSALAAASGARDLPGWEGDGLVTRDAHHAAREAFNGAVTPAQRREDIDLALRAAAAAGIALVQENGGRTLSGTDDFADVLAAGGRGDGPQTIGYWAQLVADEAEARDVATLRGARGLAGDLNIDGSIGSRTAHLRADYTDAPGHTGNAYLTVEQVRDHVAACSLAGLQAGFHVIGDAGVDTAIAGFEAAAALVGAPVVTRSRHRLEHLEMVSPAGIERLVRLGVSASVQPAFDAFWGGDQGMYAERLGADRVHGRAGGDSAPMNPIAAMMAAGMTVAFGSDSPVTPFAPWEAVRAAAFHHDESQRVSARSAFLAHTRGGWRAAGFADRGYLDLGLPASFAVWEVGDLVVQAPDDRIQTWSTDPRSGTPGLPDLSPGQAAPTCLRTVVRGRIVFDREGFTA</sequence>
<dbReference type="Proteomes" id="UP000573599">
    <property type="component" value="Unassembled WGS sequence"/>
</dbReference>
<gene>
    <name evidence="3" type="ORF">BJ986_003003</name>
</gene>